<dbReference type="Pfam" id="PF13409">
    <property type="entry name" value="GST_N_2"/>
    <property type="match status" value="1"/>
</dbReference>
<dbReference type="SUPFAM" id="SSF52833">
    <property type="entry name" value="Thioredoxin-like"/>
    <property type="match status" value="1"/>
</dbReference>
<proteinExistence type="predicted"/>
<dbReference type="Gene3D" id="3.40.30.10">
    <property type="entry name" value="Glutaredoxin"/>
    <property type="match status" value="1"/>
</dbReference>
<evidence type="ECO:0000313" key="3">
    <source>
        <dbReference type="EMBL" id="AWX99165.1"/>
    </source>
</evidence>
<dbReference type="GO" id="GO:0016740">
    <property type="term" value="F:transferase activity"/>
    <property type="evidence" value="ECO:0007669"/>
    <property type="project" value="UniProtKB-KW"/>
</dbReference>
<dbReference type="PROSITE" id="PS50405">
    <property type="entry name" value="GST_CTER"/>
    <property type="match status" value="1"/>
</dbReference>
<name>A0A2Z4PNQ3_9GAMM</name>
<accession>A0A2Z4PNQ3</accession>
<dbReference type="InterPro" id="IPR004046">
    <property type="entry name" value="GST_C"/>
</dbReference>
<dbReference type="Gene3D" id="1.20.1050.10">
    <property type="match status" value="1"/>
</dbReference>
<evidence type="ECO:0000259" key="2">
    <source>
        <dbReference type="PROSITE" id="PS50405"/>
    </source>
</evidence>
<organism evidence="3 4">
    <name type="scientific">Marinomonas primoryensis</name>
    <dbReference type="NCBI Taxonomy" id="178399"/>
    <lineage>
        <taxon>Bacteria</taxon>
        <taxon>Pseudomonadati</taxon>
        <taxon>Pseudomonadota</taxon>
        <taxon>Gammaproteobacteria</taxon>
        <taxon>Oceanospirillales</taxon>
        <taxon>Oceanospirillaceae</taxon>
        <taxon>Marinomonas</taxon>
    </lineage>
</organism>
<dbReference type="CDD" id="cd03188">
    <property type="entry name" value="GST_C_Beta"/>
    <property type="match status" value="1"/>
</dbReference>
<keyword evidence="3" id="KW-0808">Transferase</keyword>
<dbReference type="InterPro" id="IPR036282">
    <property type="entry name" value="Glutathione-S-Trfase_C_sf"/>
</dbReference>
<dbReference type="Pfam" id="PF00043">
    <property type="entry name" value="GST_C"/>
    <property type="match status" value="1"/>
</dbReference>
<feature type="domain" description="GST N-terminal" evidence="1">
    <location>
        <begin position="1"/>
        <end position="81"/>
    </location>
</feature>
<sequence>MKLYYKTGACSMASHILLNELNLPFELEEVDTDKGTTSQGIQYNTINPNGYVPALGFDNGDVLTENIAILQYLGNLSPEQALMPSSDSFEHTRLQELLGYLATELHKAYSPFFSNIALNADTKKRTEEKIAQRIESIETRLKDGRHFLMGQHYTVADAYTFVILNWSNFIGLSLQRWPYTDAFMQRVYNRPATQKAMFAEGLIKSEAL</sequence>
<gene>
    <name evidence="3" type="ORF">A8139_03475</name>
</gene>
<dbReference type="InterPro" id="IPR004045">
    <property type="entry name" value="Glutathione_S-Trfase_N"/>
</dbReference>
<feature type="domain" description="GST C-terminal" evidence="2">
    <location>
        <begin position="87"/>
        <end position="207"/>
    </location>
</feature>
<dbReference type="InterPro" id="IPR040079">
    <property type="entry name" value="Glutathione_S-Trfase"/>
</dbReference>
<dbReference type="OrthoDB" id="5740960at2"/>
<evidence type="ECO:0000259" key="1">
    <source>
        <dbReference type="PROSITE" id="PS50404"/>
    </source>
</evidence>
<dbReference type="SFLD" id="SFLDG01150">
    <property type="entry name" value="Main.1:_Beta-like"/>
    <property type="match status" value="1"/>
</dbReference>
<dbReference type="EMBL" id="CP016181">
    <property type="protein sequence ID" value="AWX99165.1"/>
    <property type="molecule type" value="Genomic_DNA"/>
</dbReference>
<dbReference type="PROSITE" id="PS50404">
    <property type="entry name" value="GST_NTER"/>
    <property type="match status" value="1"/>
</dbReference>
<dbReference type="PANTHER" id="PTHR44051:SF8">
    <property type="entry name" value="GLUTATHIONE S-TRANSFERASE GSTA"/>
    <property type="match status" value="1"/>
</dbReference>
<reference evidence="3 4" key="1">
    <citation type="submission" date="2016-06" db="EMBL/GenBank/DDBJ databases">
        <title>The sequenced genome of the ice-adhering bacterium Marinomonas primoryensis, from Antarctica.</title>
        <authorList>
            <person name="Graham L."/>
            <person name="Vance T.D.R."/>
            <person name="Davies P.L."/>
        </authorList>
    </citation>
    <scope>NUCLEOTIDE SEQUENCE [LARGE SCALE GENOMIC DNA]</scope>
    <source>
        <strain evidence="3 4">AceL</strain>
    </source>
</reference>
<evidence type="ECO:0000313" key="4">
    <source>
        <dbReference type="Proteomes" id="UP000249898"/>
    </source>
</evidence>
<dbReference type="InterPro" id="IPR010987">
    <property type="entry name" value="Glutathione-S-Trfase_C-like"/>
</dbReference>
<protein>
    <submittedName>
        <fullName evidence="3">Glutathione transferase GstA</fullName>
    </submittedName>
</protein>
<dbReference type="Proteomes" id="UP000249898">
    <property type="component" value="Chromosome"/>
</dbReference>
<dbReference type="InterPro" id="IPR036249">
    <property type="entry name" value="Thioredoxin-like_sf"/>
</dbReference>
<dbReference type="CDD" id="cd03057">
    <property type="entry name" value="GST_N_Beta"/>
    <property type="match status" value="1"/>
</dbReference>
<dbReference type="PANTHER" id="PTHR44051">
    <property type="entry name" value="GLUTATHIONE S-TRANSFERASE-RELATED"/>
    <property type="match status" value="1"/>
</dbReference>
<dbReference type="SFLD" id="SFLDS00019">
    <property type="entry name" value="Glutathione_Transferase_(cytos"/>
    <property type="match status" value="1"/>
</dbReference>
<dbReference type="SUPFAM" id="SSF47616">
    <property type="entry name" value="GST C-terminal domain-like"/>
    <property type="match status" value="1"/>
</dbReference>
<dbReference type="SFLD" id="SFLDG00358">
    <property type="entry name" value="Main_(cytGST)"/>
    <property type="match status" value="1"/>
</dbReference>
<dbReference type="RefSeq" id="WP_112135716.1">
    <property type="nucleotide sequence ID" value="NZ_CP016181.1"/>
</dbReference>
<dbReference type="AlphaFoldDB" id="A0A2Z4PNQ3"/>